<gene>
    <name evidence="2 3" type="primary">LOC106806998</name>
</gene>
<dbReference type="RefSeq" id="XP_014664682.1">
    <property type="nucleotide sequence ID" value="XM_014809196.1"/>
</dbReference>
<reference evidence="2 3" key="1">
    <citation type="submission" date="2025-05" db="UniProtKB">
        <authorList>
            <consortium name="RefSeq"/>
        </authorList>
    </citation>
    <scope>IDENTIFICATION</scope>
</reference>
<evidence type="ECO:0000313" key="1">
    <source>
        <dbReference type="Proteomes" id="UP000695022"/>
    </source>
</evidence>
<sequence length="324" mass="37139">MMFSDRESKAARAIQAAWKRHQNKLLFSMLKNVLCSMESCLPCDILAKLNPAESLLLKDKIFTTKVRFRFGGEEFPPQIYYKLFCDAAGTATQYITAKKVLRLDSKGALDACKMIGNREFYSQLLVDVCNNMERKITDEIDVVTIKDYMKYQSNLDEYPAYMGGRANNWRKLSLDDVPRWTMFHDVLEFVNSKRMSPELRASFQAMHAQPPSQSLQLQQLWLLARSTTSPDGVAHVRRLITPGLSGAYLPGRRSQQAMKRASKLRDVYTLNNKMACDELIAENSSERDADDNDNSDWEDKDAEDLYQWTKNLSINNLGSPHSMF</sequence>
<accession>A0ABM1DXL2</accession>
<evidence type="ECO:0000313" key="2">
    <source>
        <dbReference type="RefSeq" id="XP_014664682.1"/>
    </source>
</evidence>
<dbReference type="PANTHER" id="PTHR33504">
    <property type="entry name" value="NADH DEHYDROGENASE (UBIQUINONE) 1 BETA SUBCOMPLEX, 4"/>
    <property type="match status" value="1"/>
</dbReference>
<keyword evidence="1" id="KW-1185">Reference proteome</keyword>
<protein>
    <submittedName>
        <fullName evidence="2 3">Uncharacterized protein</fullName>
    </submittedName>
</protein>
<organism evidence="1 3">
    <name type="scientific">Priapulus caudatus</name>
    <name type="common">Priapulid worm</name>
    <dbReference type="NCBI Taxonomy" id="37621"/>
    <lineage>
        <taxon>Eukaryota</taxon>
        <taxon>Metazoa</taxon>
        <taxon>Ecdysozoa</taxon>
        <taxon>Scalidophora</taxon>
        <taxon>Priapulida</taxon>
        <taxon>Priapulimorpha</taxon>
        <taxon>Priapulimorphida</taxon>
        <taxon>Priapulidae</taxon>
        <taxon>Priapulus</taxon>
    </lineage>
</organism>
<dbReference type="PANTHER" id="PTHR33504:SF1">
    <property type="entry name" value="FAMILY WITH SEQUENCE SIMILARITY 90, MEMBER A1B"/>
    <property type="match status" value="1"/>
</dbReference>
<evidence type="ECO:0000313" key="3">
    <source>
        <dbReference type="RefSeq" id="XP_014664683.1"/>
    </source>
</evidence>
<name>A0ABM1DXL2_PRICU</name>
<dbReference type="GeneID" id="106806998"/>
<dbReference type="Proteomes" id="UP000695022">
    <property type="component" value="Unplaced"/>
</dbReference>
<proteinExistence type="predicted"/>
<dbReference type="RefSeq" id="XP_014664683.1">
    <property type="nucleotide sequence ID" value="XM_014809197.1"/>
</dbReference>